<evidence type="ECO:0000313" key="3">
    <source>
        <dbReference type="EMBL" id="KAF5194604.1"/>
    </source>
</evidence>
<sequence length="94" mass="10721">MRILQEPTGSYTKSRGVEFEGQNSNHNHDMHHGMPWWEWLMIAVAVKLLMAVVIAVAKKWWKKRSTTTTEIEMLSTVVEIVNNALDAAANNDLE</sequence>
<comment type="caution">
    <text evidence="3">The sequence shown here is derived from an EMBL/GenBank/DDBJ whole genome shotgun (WGS) entry which is preliminary data.</text>
</comment>
<accession>A0A7J6WAZ8</accession>
<organism evidence="3 4">
    <name type="scientific">Thalictrum thalictroides</name>
    <name type="common">Rue-anemone</name>
    <name type="synonym">Anemone thalictroides</name>
    <dbReference type="NCBI Taxonomy" id="46969"/>
    <lineage>
        <taxon>Eukaryota</taxon>
        <taxon>Viridiplantae</taxon>
        <taxon>Streptophyta</taxon>
        <taxon>Embryophyta</taxon>
        <taxon>Tracheophyta</taxon>
        <taxon>Spermatophyta</taxon>
        <taxon>Magnoliopsida</taxon>
        <taxon>Ranunculales</taxon>
        <taxon>Ranunculaceae</taxon>
        <taxon>Thalictroideae</taxon>
        <taxon>Thalictrum</taxon>
    </lineage>
</organism>
<feature type="region of interest" description="Disordered" evidence="1">
    <location>
        <begin position="1"/>
        <end position="26"/>
    </location>
</feature>
<dbReference type="AlphaFoldDB" id="A0A7J6WAZ8"/>
<proteinExistence type="predicted"/>
<evidence type="ECO:0000313" key="4">
    <source>
        <dbReference type="Proteomes" id="UP000554482"/>
    </source>
</evidence>
<dbReference type="Proteomes" id="UP000554482">
    <property type="component" value="Unassembled WGS sequence"/>
</dbReference>
<evidence type="ECO:0000256" key="2">
    <source>
        <dbReference type="SAM" id="Phobius"/>
    </source>
</evidence>
<feature type="transmembrane region" description="Helical" evidence="2">
    <location>
        <begin position="36"/>
        <end position="57"/>
    </location>
</feature>
<keyword evidence="4" id="KW-1185">Reference proteome</keyword>
<evidence type="ECO:0000256" key="1">
    <source>
        <dbReference type="SAM" id="MobiDB-lite"/>
    </source>
</evidence>
<reference evidence="3 4" key="1">
    <citation type="submission" date="2020-06" db="EMBL/GenBank/DDBJ databases">
        <title>Transcriptomic and genomic resources for Thalictrum thalictroides and T. hernandezii: Facilitating candidate gene discovery in an emerging model plant lineage.</title>
        <authorList>
            <person name="Arias T."/>
            <person name="Riano-Pachon D.M."/>
            <person name="Di Stilio V.S."/>
        </authorList>
    </citation>
    <scope>NUCLEOTIDE SEQUENCE [LARGE SCALE GENOMIC DNA]</scope>
    <source>
        <strain evidence="4">cv. WT478/WT964</strain>
        <tissue evidence="3">Leaves</tissue>
    </source>
</reference>
<name>A0A7J6WAZ8_THATH</name>
<gene>
    <name evidence="3" type="ORF">FRX31_015809</name>
</gene>
<keyword evidence="2" id="KW-0812">Transmembrane</keyword>
<keyword evidence="2" id="KW-1133">Transmembrane helix</keyword>
<keyword evidence="2" id="KW-0472">Membrane</keyword>
<dbReference type="EMBL" id="JABWDY010018493">
    <property type="protein sequence ID" value="KAF5194604.1"/>
    <property type="molecule type" value="Genomic_DNA"/>
</dbReference>
<protein>
    <recommendedName>
        <fullName evidence="5">Transmembrane protein</fullName>
    </recommendedName>
</protein>
<evidence type="ECO:0008006" key="5">
    <source>
        <dbReference type="Google" id="ProtNLM"/>
    </source>
</evidence>